<keyword evidence="3" id="KW-1185">Reference proteome</keyword>
<evidence type="ECO:0000313" key="2">
    <source>
        <dbReference type="EMBL" id="SJM63482.1"/>
    </source>
</evidence>
<proteinExistence type="predicted"/>
<sequence length="54" mass="6116">MCAVVRWHECLPNIFSFSSTGAGSERSRRTGQRRSTIRPSNTGVCQSHLCYREV</sequence>
<gene>
    <name evidence="2" type="ORF">FM101_07930</name>
</gene>
<feature type="region of interest" description="Disordered" evidence="1">
    <location>
        <begin position="19"/>
        <end position="42"/>
    </location>
</feature>
<evidence type="ECO:0000256" key="1">
    <source>
        <dbReference type="SAM" id="MobiDB-lite"/>
    </source>
</evidence>
<organism evidence="2 3">
    <name type="scientific">Arthrobacter rhombi</name>
    <dbReference type="NCBI Taxonomy" id="71253"/>
    <lineage>
        <taxon>Bacteria</taxon>
        <taxon>Bacillati</taxon>
        <taxon>Actinomycetota</taxon>
        <taxon>Actinomycetes</taxon>
        <taxon>Micrococcales</taxon>
        <taxon>Micrococcaceae</taxon>
        <taxon>Arthrobacter</taxon>
    </lineage>
</organism>
<name>A0A1R4G651_9MICC</name>
<dbReference type="EMBL" id="FUHW01000027">
    <property type="protein sequence ID" value="SJM63482.1"/>
    <property type="molecule type" value="Genomic_DNA"/>
</dbReference>
<protein>
    <submittedName>
        <fullName evidence="2">Uncharacterized protein</fullName>
    </submittedName>
</protein>
<evidence type="ECO:0000313" key="3">
    <source>
        <dbReference type="Proteomes" id="UP000195913"/>
    </source>
</evidence>
<accession>A0A1R4G651</accession>
<dbReference type="Proteomes" id="UP000195913">
    <property type="component" value="Unassembled WGS sequence"/>
</dbReference>
<dbReference type="AlphaFoldDB" id="A0A1R4G651"/>
<reference evidence="2 3" key="1">
    <citation type="submission" date="2017-02" db="EMBL/GenBank/DDBJ databases">
        <authorList>
            <person name="Peterson S.W."/>
        </authorList>
    </citation>
    <scope>NUCLEOTIDE SEQUENCE [LARGE SCALE GENOMIC DNA]</scope>
    <source>
        <strain evidence="2 3">B Ar 00.02</strain>
    </source>
</reference>